<dbReference type="OrthoDB" id="2243931at2"/>
<accession>A0A4Z0S2N2</accession>
<reference evidence="4" key="1">
    <citation type="submission" date="2020-02" db="EMBL/GenBank/DDBJ databases">
        <authorList>
            <person name="Fontana A."/>
            <person name="Patrone V."/>
            <person name="Morelli L."/>
        </authorList>
    </citation>
    <scope>NUCLEOTIDE SEQUENCE</scope>
    <source>
        <strain evidence="3">CCUG 30943</strain>
        <strain evidence="4">CCUG 43002</strain>
    </source>
</reference>
<comment type="caution">
    <text evidence="4">The sequence shown here is derived from an EMBL/GenBank/DDBJ whole genome shotgun (WGS) entry which is preliminary data.</text>
</comment>
<evidence type="ECO:0000256" key="1">
    <source>
        <dbReference type="SAM" id="Phobius"/>
    </source>
</evidence>
<evidence type="ECO:0000313" key="4">
    <source>
        <dbReference type="EMBL" id="MBJ7639530.1"/>
    </source>
</evidence>
<feature type="chain" id="PRO_5044616930" description="Tim44-like domain-containing protein" evidence="2">
    <location>
        <begin position="24"/>
        <end position="232"/>
    </location>
</feature>
<evidence type="ECO:0000256" key="2">
    <source>
        <dbReference type="SAM" id="SignalP"/>
    </source>
</evidence>
<feature type="signal peptide" evidence="2">
    <location>
        <begin position="1"/>
        <end position="23"/>
    </location>
</feature>
<evidence type="ECO:0000313" key="5">
    <source>
        <dbReference type="Proteomes" id="UP000728106"/>
    </source>
</evidence>
<dbReference type="Proteomes" id="UP000808038">
    <property type="component" value="Unassembled WGS sequence"/>
</dbReference>
<organism evidence="4 5">
    <name type="scientific">Weissella confusa</name>
    <name type="common">Lactobacillus confusus</name>
    <dbReference type="NCBI Taxonomy" id="1583"/>
    <lineage>
        <taxon>Bacteria</taxon>
        <taxon>Bacillati</taxon>
        <taxon>Bacillota</taxon>
        <taxon>Bacilli</taxon>
        <taxon>Lactobacillales</taxon>
        <taxon>Lactobacillaceae</taxon>
        <taxon>Weissella</taxon>
    </lineage>
</organism>
<keyword evidence="1" id="KW-0472">Membrane</keyword>
<dbReference type="Proteomes" id="UP000728106">
    <property type="component" value="Unassembled WGS sequence"/>
</dbReference>
<keyword evidence="2" id="KW-0732">Signal</keyword>
<evidence type="ECO:0000313" key="3">
    <source>
        <dbReference type="EMBL" id="MBJ7633183.1"/>
    </source>
</evidence>
<name>A0A4Z0S2N2_WEICO</name>
<keyword evidence="1" id="KW-0812">Transmembrane</keyword>
<feature type="transmembrane region" description="Helical" evidence="1">
    <location>
        <begin position="64"/>
        <end position="84"/>
    </location>
</feature>
<gene>
    <name evidence="4" type="ORF">HAU20_09065</name>
    <name evidence="3" type="ORF">HAU43_08835</name>
</gene>
<keyword evidence="5" id="KW-1185">Reference proteome</keyword>
<dbReference type="RefSeq" id="WP_003607768.1">
    <property type="nucleotide sequence ID" value="NZ_ALXH01000143.1"/>
</dbReference>
<proteinExistence type="predicted"/>
<dbReference type="AlphaFoldDB" id="A0A4Z0S2N2"/>
<dbReference type="EMBL" id="JAAOCX010000012">
    <property type="protein sequence ID" value="MBJ7633183.1"/>
    <property type="molecule type" value="Genomic_DNA"/>
</dbReference>
<protein>
    <recommendedName>
        <fullName evidence="6">Tim44-like domain-containing protein</fullName>
    </recommendedName>
</protein>
<keyword evidence="1" id="KW-1133">Transmembrane helix</keyword>
<dbReference type="EMBL" id="JAAOCP010000011">
    <property type="protein sequence ID" value="MBJ7639530.1"/>
    <property type="molecule type" value="Genomic_DNA"/>
</dbReference>
<sequence length="232" mass="25450">MKKGLLILLTVVLAILMPVSAHAMAGGHSAGGGGHATGGGGGRSTGYTSTGGSSHYYGGRMGGGVGAIVLLPMIGLVGVGVFANKKLQAYQEQRDALGRFPGKTKREKEALRLEIERRFLAIQVAWNRMDLIDAIDQYEPGLYAEHLRTLGEMTERHERNVTKNVSVDLIDQYVQTKPTEFHVRISGTVVDYVENTETGVLVSGSYSKQSFSQIWYFEWQPKTKRWVASYII</sequence>
<evidence type="ECO:0008006" key="6">
    <source>
        <dbReference type="Google" id="ProtNLM"/>
    </source>
</evidence>
<reference evidence="4 5" key="2">
    <citation type="journal article" date="2021" name="Int. J. Food Microbiol.">
        <title>Safety demonstration of a microbial species for use in the food chain: Weissella confusa.</title>
        <authorList>
            <person name="Bourdichon F."/>
            <person name="Patrone V."/>
            <person name="Fontana A."/>
            <person name="Milani G."/>
            <person name="Morelli L."/>
        </authorList>
    </citation>
    <scope>NUCLEOTIDE SEQUENCE [LARGE SCALE GENOMIC DNA]</scope>
    <source>
        <strain evidence="3">CCUG 30943</strain>
        <strain evidence="4 5">CCUG 43002</strain>
    </source>
</reference>